<dbReference type="AlphaFoldDB" id="A0A3Q0EPX4"/>
<name>A0A3Q0EPX4_VIGRR</name>
<evidence type="ECO:0000256" key="3">
    <source>
        <dbReference type="ARBA" id="ARBA00022679"/>
    </source>
</evidence>
<dbReference type="GO" id="GO:0031969">
    <property type="term" value="C:chloroplast membrane"/>
    <property type="evidence" value="ECO:0007669"/>
    <property type="project" value="UniProtKB-SubCell"/>
</dbReference>
<comment type="similarity">
    <text evidence="2">Belongs to the UbiA prenyltransferase family.</text>
</comment>
<evidence type="ECO:0000256" key="1">
    <source>
        <dbReference type="ARBA" id="ARBA00004508"/>
    </source>
</evidence>
<dbReference type="InterPro" id="IPR000537">
    <property type="entry name" value="UbiA_prenyltransferase"/>
</dbReference>
<dbReference type="GeneID" id="106755193"/>
<dbReference type="Proteomes" id="UP000087766">
    <property type="component" value="Unplaced"/>
</dbReference>
<evidence type="ECO:0000256" key="2">
    <source>
        <dbReference type="ARBA" id="ARBA00005985"/>
    </source>
</evidence>
<dbReference type="PANTHER" id="PTHR43009:SF6">
    <property type="entry name" value="HOMOGENTISATE PHYTYLTRANSFERASE 1, CHLOROPLASTIC"/>
    <property type="match status" value="1"/>
</dbReference>
<keyword evidence="4 7" id="KW-0812">Transmembrane</keyword>
<keyword evidence="3" id="KW-0808">Transferase</keyword>
<dbReference type="PANTHER" id="PTHR43009">
    <property type="entry name" value="HOMOGENTISATE SOLANESYLTRANSFERASE, CHLOROPLASTIC"/>
    <property type="match status" value="1"/>
</dbReference>
<feature type="transmembrane region" description="Helical" evidence="7">
    <location>
        <begin position="59"/>
        <end position="80"/>
    </location>
</feature>
<dbReference type="STRING" id="3916.A0A3Q0EPX4"/>
<accession>A0A3Q0EPX4</accession>
<sequence>MCGYSTAVNHLTDVEIDKINKPYRPLASGEFSFGTGLIIAASCLILSFGIGWIVGSPPLLWAISIYFVMATAYSIDLPLLRWKSSAVLAAVCIVGVRGIVYQLAYFLHMQTFVFKRPTMLPRSLIFSTAFLSFFTLVIALFKDIPDHEGDEKHGVKSLSVLLGQKRVFWICVSLLEMMYGVAIVVCATTSSNHWSRMITVSAHAVFASVLWYRSKSVDVKSISATRSFYMFIWKLLYAEYLIIPFMR</sequence>
<evidence type="ECO:0000313" key="8">
    <source>
        <dbReference type="Proteomes" id="UP000087766"/>
    </source>
</evidence>
<reference evidence="9" key="1">
    <citation type="submission" date="2025-08" db="UniProtKB">
        <authorList>
            <consortium name="RefSeq"/>
        </authorList>
    </citation>
    <scope>IDENTIFICATION</scope>
    <source>
        <tissue evidence="9">Leaf</tissue>
    </source>
</reference>
<dbReference type="GO" id="GO:0016765">
    <property type="term" value="F:transferase activity, transferring alkyl or aryl (other than methyl) groups"/>
    <property type="evidence" value="ECO:0007669"/>
    <property type="project" value="InterPro"/>
</dbReference>
<proteinExistence type="inferred from homology"/>
<dbReference type="Gene3D" id="1.10.357.140">
    <property type="entry name" value="UbiA prenyltransferase"/>
    <property type="match status" value="1"/>
</dbReference>
<evidence type="ECO:0000256" key="6">
    <source>
        <dbReference type="ARBA" id="ARBA00023136"/>
    </source>
</evidence>
<comment type="subcellular location">
    <subcellularLocation>
        <location evidence="1">Plastid</location>
        <location evidence="1">Chloroplast membrane</location>
        <topology evidence="1">Multi-pass membrane protein</topology>
    </subcellularLocation>
</comment>
<dbReference type="Pfam" id="PF01040">
    <property type="entry name" value="UbiA"/>
    <property type="match status" value="1"/>
</dbReference>
<dbReference type="RefSeq" id="XP_022633898.1">
    <property type="nucleotide sequence ID" value="XM_022778177.1"/>
</dbReference>
<gene>
    <name evidence="9" type="primary">LOC106755193</name>
</gene>
<dbReference type="OrthoDB" id="1502398at2759"/>
<feature type="transmembrane region" description="Helical" evidence="7">
    <location>
        <begin position="31"/>
        <end position="52"/>
    </location>
</feature>
<dbReference type="InterPro" id="IPR044878">
    <property type="entry name" value="UbiA_sf"/>
</dbReference>
<dbReference type="Gene3D" id="1.20.120.1780">
    <property type="entry name" value="UbiA prenyltransferase"/>
    <property type="match status" value="1"/>
</dbReference>
<dbReference type="KEGG" id="vra:106755193"/>
<keyword evidence="8" id="KW-1185">Reference proteome</keyword>
<keyword evidence="6 7" id="KW-0472">Membrane</keyword>
<evidence type="ECO:0000256" key="4">
    <source>
        <dbReference type="ARBA" id="ARBA00022692"/>
    </source>
</evidence>
<feature type="transmembrane region" description="Helical" evidence="7">
    <location>
        <begin position="167"/>
        <end position="187"/>
    </location>
</feature>
<keyword evidence="5 7" id="KW-1133">Transmembrane helix</keyword>
<organism evidence="8 9">
    <name type="scientific">Vigna radiata var. radiata</name>
    <name type="common">Mung bean</name>
    <name type="synonym">Phaseolus aureus</name>
    <dbReference type="NCBI Taxonomy" id="3916"/>
    <lineage>
        <taxon>Eukaryota</taxon>
        <taxon>Viridiplantae</taxon>
        <taxon>Streptophyta</taxon>
        <taxon>Embryophyta</taxon>
        <taxon>Tracheophyta</taxon>
        <taxon>Spermatophyta</taxon>
        <taxon>Magnoliopsida</taxon>
        <taxon>eudicotyledons</taxon>
        <taxon>Gunneridae</taxon>
        <taxon>Pentapetalae</taxon>
        <taxon>rosids</taxon>
        <taxon>fabids</taxon>
        <taxon>Fabales</taxon>
        <taxon>Fabaceae</taxon>
        <taxon>Papilionoideae</taxon>
        <taxon>50 kb inversion clade</taxon>
        <taxon>NPAAA clade</taxon>
        <taxon>indigoferoid/millettioid clade</taxon>
        <taxon>Phaseoleae</taxon>
        <taxon>Vigna</taxon>
    </lineage>
</organism>
<evidence type="ECO:0000256" key="7">
    <source>
        <dbReference type="SAM" id="Phobius"/>
    </source>
</evidence>
<evidence type="ECO:0000256" key="5">
    <source>
        <dbReference type="ARBA" id="ARBA00022989"/>
    </source>
</evidence>
<evidence type="ECO:0000313" key="9">
    <source>
        <dbReference type="RefSeq" id="XP_022633898.1"/>
    </source>
</evidence>
<feature type="transmembrane region" description="Helical" evidence="7">
    <location>
        <begin position="119"/>
        <end position="141"/>
    </location>
</feature>
<protein>
    <submittedName>
        <fullName evidence="9">Homogentisate phytyltransferase 1, chloroplastic-like</fullName>
    </submittedName>
</protein>
<feature type="transmembrane region" description="Helical" evidence="7">
    <location>
        <begin position="86"/>
        <end position="107"/>
    </location>
</feature>